<dbReference type="Pfam" id="PF08845">
    <property type="entry name" value="SymE_toxin"/>
    <property type="match status" value="1"/>
</dbReference>
<name>A0A2P8FN98_9BACT</name>
<dbReference type="GO" id="GO:0003723">
    <property type="term" value="F:RNA binding"/>
    <property type="evidence" value="ECO:0007669"/>
    <property type="project" value="InterPro"/>
</dbReference>
<evidence type="ECO:0000313" key="4">
    <source>
        <dbReference type="Proteomes" id="UP000241964"/>
    </source>
</evidence>
<evidence type="ECO:0000259" key="2">
    <source>
        <dbReference type="Pfam" id="PF08845"/>
    </source>
</evidence>
<sequence>MTHRKKSSNPSERRLKVYGKYLPRAWYGYVLTPEIRLCGKWLEAAGFECGDEVTVKCLSNKIEITLNTVEEPEPASGQRRRNAQKELFEQD</sequence>
<evidence type="ECO:0000313" key="3">
    <source>
        <dbReference type="EMBL" id="PSL23163.1"/>
    </source>
</evidence>
<dbReference type="RefSeq" id="WP_106598803.1">
    <property type="nucleotide sequence ID" value="NZ_PYAS01000017.1"/>
</dbReference>
<evidence type="ECO:0000256" key="1">
    <source>
        <dbReference type="SAM" id="MobiDB-lite"/>
    </source>
</evidence>
<dbReference type="GO" id="GO:0016070">
    <property type="term" value="P:RNA metabolic process"/>
    <property type="evidence" value="ECO:0007669"/>
    <property type="project" value="InterPro"/>
</dbReference>
<dbReference type="EMBL" id="PYAS01000017">
    <property type="protein sequence ID" value="PSL23163.1"/>
    <property type="molecule type" value="Genomic_DNA"/>
</dbReference>
<feature type="domain" description="Toxin SymE-like" evidence="2">
    <location>
        <begin position="13"/>
        <end position="65"/>
    </location>
</feature>
<organism evidence="3 4">
    <name type="scientific">Dyadobacter jiangsuensis</name>
    <dbReference type="NCBI Taxonomy" id="1591085"/>
    <lineage>
        <taxon>Bacteria</taxon>
        <taxon>Pseudomonadati</taxon>
        <taxon>Bacteroidota</taxon>
        <taxon>Cytophagia</taxon>
        <taxon>Cytophagales</taxon>
        <taxon>Spirosomataceae</taxon>
        <taxon>Dyadobacter</taxon>
    </lineage>
</organism>
<gene>
    <name evidence="3" type="ORF">CLV60_11740</name>
</gene>
<dbReference type="GO" id="GO:0005737">
    <property type="term" value="C:cytoplasm"/>
    <property type="evidence" value="ECO:0007669"/>
    <property type="project" value="InterPro"/>
</dbReference>
<feature type="region of interest" description="Disordered" evidence="1">
    <location>
        <begin position="69"/>
        <end position="91"/>
    </location>
</feature>
<dbReference type="InterPro" id="IPR014944">
    <property type="entry name" value="Toxin_SymE-like"/>
</dbReference>
<dbReference type="GO" id="GO:0016788">
    <property type="term" value="F:hydrolase activity, acting on ester bonds"/>
    <property type="evidence" value="ECO:0007669"/>
    <property type="project" value="InterPro"/>
</dbReference>
<dbReference type="Proteomes" id="UP000241964">
    <property type="component" value="Unassembled WGS sequence"/>
</dbReference>
<accession>A0A2P8FN98</accession>
<dbReference type="OrthoDB" id="9803936at2"/>
<reference evidence="3 4" key="1">
    <citation type="submission" date="2018-03" db="EMBL/GenBank/DDBJ databases">
        <title>Genomic Encyclopedia of Archaeal and Bacterial Type Strains, Phase II (KMG-II): from individual species to whole genera.</title>
        <authorList>
            <person name="Goeker M."/>
        </authorList>
    </citation>
    <scope>NUCLEOTIDE SEQUENCE [LARGE SCALE GENOMIC DNA]</scope>
    <source>
        <strain evidence="3 4">DSM 29057</strain>
    </source>
</reference>
<proteinExistence type="predicted"/>
<keyword evidence="4" id="KW-1185">Reference proteome</keyword>
<dbReference type="AlphaFoldDB" id="A0A2P8FN98"/>
<comment type="caution">
    <text evidence="3">The sequence shown here is derived from an EMBL/GenBank/DDBJ whole genome shotgun (WGS) entry which is preliminary data.</text>
</comment>
<protein>
    <submittedName>
        <fullName evidence="3">Toxic protein SymE</fullName>
    </submittedName>
</protein>